<organism evidence="12 13">
    <name type="scientific">Azorhizobium oxalatiphilum</name>
    <dbReference type="NCBI Taxonomy" id="980631"/>
    <lineage>
        <taxon>Bacteria</taxon>
        <taxon>Pseudomonadati</taxon>
        <taxon>Pseudomonadota</taxon>
        <taxon>Alphaproteobacteria</taxon>
        <taxon>Hyphomicrobiales</taxon>
        <taxon>Xanthobacteraceae</taxon>
        <taxon>Azorhizobium</taxon>
    </lineage>
</organism>
<dbReference type="EMBL" id="BMCT01000001">
    <property type="protein sequence ID" value="GGF49479.1"/>
    <property type="molecule type" value="Genomic_DNA"/>
</dbReference>
<evidence type="ECO:0000256" key="11">
    <source>
        <dbReference type="ARBA" id="ARBA00067136"/>
    </source>
</evidence>
<evidence type="ECO:0000256" key="1">
    <source>
        <dbReference type="ARBA" id="ARBA00001917"/>
    </source>
</evidence>
<dbReference type="GO" id="GO:0009636">
    <property type="term" value="P:response to toxic substance"/>
    <property type="evidence" value="ECO:0007669"/>
    <property type="project" value="UniProtKB-KW"/>
</dbReference>
<dbReference type="InterPro" id="IPR004136">
    <property type="entry name" value="NMO"/>
</dbReference>
<evidence type="ECO:0000256" key="8">
    <source>
        <dbReference type="ARBA" id="ARBA00023033"/>
    </source>
</evidence>
<dbReference type="RefSeq" id="WP_188575240.1">
    <property type="nucleotide sequence ID" value="NZ_BMCT01000001.1"/>
</dbReference>
<proteinExistence type="inferred from homology"/>
<dbReference type="InterPro" id="IPR013785">
    <property type="entry name" value="Aldolase_TIM"/>
</dbReference>
<name>A0A917F6U6_9HYPH</name>
<dbReference type="Gene3D" id="3.20.20.70">
    <property type="entry name" value="Aldolase class I"/>
    <property type="match status" value="1"/>
</dbReference>
<evidence type="ECO:0000256" key="10">
    <source>
        <dbReference type="ARBA" id="ARBA00049401"/>
    </source>
</evidence>
<gene>
    <name evidence="12" type="ORF">GCM10007301_05890</name>
</gene>
<comment type="caution">
    <text evidence="12">The sequence shown here is derived from an EMBL/GenBank/DDBJ whole genome shotgun (WGS) entry which is preliminary data.</text>
</comment>
<dbReference type="Proteomes" id="UP000606044">
    <property type="component" value="Unassembled WGS sequence"/>
</dbReference>
<protein>
    <recommendedName>
        <fullName evidence="11">Nitronate monooxygenase</fullName>
    </recommendedName>
    <alternativeName>
        <fullName evidence="9">Propionate 3-nitronate monooxygenase</fullName>
    </alternativeName>
</protein>
<keyword evidence="3" id="KW-0216">Detoxification</keyword>
<evidence type="ECO:0000313" key="13">
    <source>
        <dbReference type="Proteomes" id="UP000606044"/>
    </source>
</evidence>
<evidence type="ECO:0000256" key="7">
    <source>
        <dbReference type="ARBA" id="ARBA00023002"/>
    </source>
</evidence>
<keyword evidence="8" id="KW-0503">Monooxygenase</keyword>
<evidence type="ECO:0000256" key="9">
    <source>
        <dbReference type="ARBA" id="ARBA00031155"/>
    </source>
</evidence>
<reference evidence="12" key="1">
    <citation type="journal article" date="2014" name="Int. J. Syst. Evol. Microbiol.">
        <title>Complete genome sequence of Corynebacterium casei LMG S-19264T (=DSM 44701T), isolated from a smear-ripened cheese.</title>
        <authorList>
            <consortium name="US DOE Joint Genome Institute (JGI-PGF)"/>
            <person name="Walter F."/>
            <person name="Albersmeier A."/>
            <person name="Kalinowski J."/>
            <person name="Ruckert C."/>
        </authorList>
    </citation>
    <scope>NUCLEOTIDE SEQUENCE</scope>
    <source>
        <strain evidence="12">CCM 7897</strain>
    </source>
</reference>
<dbReference type="FunFam" id="3.20.20.70:FF:000154">
    <property type="entry name" value="Probable nitronate monooxygenase"/>
    <property type="match status" value="1"/>
</dbReference>
<evidence type="ECO:0000256" key="5">
    <source>
        <dbReference type="ARBA" id="ARBA00022643"/>
    </source>
</evidence>
<dbReference type="GO" id="GO:0018580">
    <property type="term" value="F:nitronate monooxygenase activity"/>
    <property type="evidence" value="ECO:0007669"/>
    <property type="project" value="InterPro"/>
</dbReference>
<keyword evidence="13" id="KW-1185">Reference proteome</keyword>
<evidence type="ECO:0000256" key="2">
    <source>
        <dbReference type="ARBA" id="ARBA00009881"/>
    </source>
</evidence>
<dbReference type="SUPFAM" id="SSF51412">
    <property type="entry name" value="Inosine monophosphate dehydrogenase (IMPDH)"/>
    <property type="match status" value="1"/>
</dbReference>
<sequence length="365" mass="37688">MPDTASWPDRRLLDLFGIDVPILLAPMAGSGTPELAIAVGQAGGLAALPAAQSTPDQLRADVARVRTALPRKPLNLNFFCHAVPTPDPDREAAWRARLAAYYAGLGLDPQAIPPGAGRAPFDDAFCAVVEEVRPEVVSFHFGLPSEPLLARVKATGAKVISSATTVAEARWLETRGVDAIIAMGVEAGGHRATFLDADVIGAMSRQVGTFALVPQIADAVSVPVIAAGGIADGRGIAAAFALGAAAVQVGTAYLLSPETKISALHRAALEGAGDADTALTNLFTGRPARGIMNRLMADIGPLSADAPAFPQAGTALAPLKAKAEAEGHDDFTNLWCGQAVRLAQRLPAADLTRALATDALKRLGR</sequence>
<comment type="cofactor">
    <cofactor evidence="1">
        <name>FMN</name>
        <dbReference type="ChEBI" id="CHEBI:58210"/>
    </cofactor>
</comment>
<dbReference type="GO" id="GO:0000166">
    <property type="term" value="F:nucleotide binding"/>
    <property type="evidence" value="ECO:0007669"/>
    <property type="project" value="UniProtKB-KW"/>
</dbReference>
<keyword evidence="7" id="KW-0560">Oxidoreductase</keyword>
<dbReference type="PANTHER" id="PTHR42747:SF3">
    <property type="entry name" value="NITRONATE MONOOXYGENASE-RELATED"/>
    <property type="match status" value="1"/>
</dbReference>
<comment type="similarity">
    <text evidence="2">Belongs to the nitronate monooxygenase family. NMO class I subfamily.</text>
</comment>
<keyword evidence="6" id="KW-0547">Nucleotide-binding</keyword>
<reference evidence="12" key="2">
    <citation type="submission" date="2020-09" db="EMBL/GenBank/DDBJ databases">
        <authorList>
            <person name="Sun Q."/>
            <person name="Sedlacek I."/>
        </authorList>
    </citation>
    <scope>NUCLEOTIDE SEQUENCE</scope>
    <source>
        <strain evidence="12">CCM 7897</strain>
    </source>
</reference>
<keyword evidence="4" id="KW-0285">Flavoprotein</keyword>
<evidence type="ECO:0000256" key="4">
    <source>
        <dbReference type="ARBA" id="ARBA00022630"/>
    </source>
</evidence>
<comment type="catalytic activity">
    <reaction evidence="10">
        <text>3 propionate 3-nitronate + 3 O2 + H2O = 3 3-oxopropanoate + 2 nitrate + nitrite + H2O2 + 3 H(+)</text>
        <dbReference type="Rhea" id="RHEA:57332"/>
        <dbReference type="ChEBI" id="CHEBI:15377"/>
        <dbReference type="ChEBI" id="CHEBI:15378"/>
        <dbReference type="ChEBI" id="CHEBI:15379"/>
        <dbReference type="ChEBI" id="CHEBI:16240"/>
        <dbReference type="ChEBI" id="CHEBI:16301"/>
        <dbReference type="ChEBI" id="CHEBI:17632"/>
        <dbReference type="ChEBI" id="CHEBI:33190"/>
        <dbReference type="ChEBI" id="CHEBI:136067"/>
    </reaction>
</comment>
<keyword evidence="5" id="KW-0288">FMN</keyword>
<dbReference type="CDD" id="cd04730">
    <property type="entry name" value="NPD_like"/>
    <property type="match status" value="1"/>
</dbReference>
<keyword evidence="12" id="KW-0223">Dioxygenase</keyword>
<evidence type="ECO:0000313" key="12">
    <source>
        <dbReference type="EMBL" id="GGF49479.1"/>
    </source>
</evidence>
<evidence type="ECO:0000256" key="6">
    <source>
        <dbReference type="ARBA" id="ARBA00022741"/>
    </source>
</evidence>
<dbReference type="PANTHER" id="PTHR42747">
    <property type="entry name" value="NITRONATE MONOOXYGENASE-RELATED"/>
    <property type="match status" value="1"/>
</dbReference>
<dbReference type="Pfam" id="PF03060">
    <property type="entry name" value="NMO"/>
    <property type="match status" value="1"/>
</dbReference>
<dbReference type="GO" id="GO:0051213">
    <property type="term" value="F:dioxygenase activity"/>
    <property type="evidence" value="ECO:0007669"/>
    <property type="project" value="UniProtKB-KW"/>
</dbReference>
<evidence type="ECO:0000256" key="3">
    <source>
        <dbReference type="ARBA" id="ARBA00022575"/>
    </source>
</evidence>
<accession>A0A917F6U6</accession>
<dbReference type="AlphaFoldDB" id="A0A917F6U6"/>